<gene>
    <name evidence="4" type="ORF">BUALT_Bualt18G0052300</name>
</gene>
<dbReference type="InterPro" id="IPR006073">
    <property type="entry name" value="GTP-bd"/>
</dbReference>
<feature type="domain" description="G" evidence="3">
    <location>
        <begin position="78"/>
        <end position="131"/>
    </location>
</feature>
<proteinExistence type="predicted"/>
<dbReference type="AlphaFoldDB" id="A0AAV6WB74"/>
<dbReference type="InterPro" id="IPR027417">
    <property type="entry name" value="P-loop_NTPase"/>
</dbReference>
<evidence type="ECO:0000256" key="1">
    <source>
        <dbReference type="ARBA" id="ARBA00022741"/>
    </source>
</evidence>
<name>A0AAV6WB74_9LAMI</name>
<dbReference type="GO" id="GO:0005525">
    <property type="term" value="F:GTP binding"/>
    <property type="evidence" value="ECO:0007669"/>
    <property type="project" value="UniProtKB-KW"/>
</dbReference>
<dbReference type="EMBL" id="WHWC01000018">
    <property type="protein sequence ID" value="KAG8364954.1"/>
    <property type="molecule type" value="Genomic_DNA"/>
</dbReference>
<dbReference type="Gene3D" id="3.40.50.300">
    <property type="entry name" value="P-loop containing nucleotide triphosphate hydrolases"/>
    <property type="match status" value="1"/>
</dbReference>
<dbReference type="GO" id="GO:0005730">
    <property type="term" value="C:nucleolus"/>
    <property type="evidence" value="ECO:0007669"/>
    <property type="project" value="TreeGrafter"/>
</dbReference>
<comment type="caution">
    <text evidence="4">The sequence shown here is derived from an EMBL/GenBank/DDBJ whole genome shotgun (WGS) entry which is preliminary data.</text>
</comment>
<keyword evidence="2" id="KW-0342">GTP-binding</keyword>
<organism evidence="4 5">
    <name type="scientific">Buddleja alternifolia</name>
    <dbReference type="NCBI Taxonomy" id="168488"/>
    <lineage>
        <taxon>Eukaryota</taxon>
        <taxon>Viridiplantae</taxon>
        <taxon>Streptophyta</taxon>
        <taxon>Embryophyta</taxon>
        <taxon>Tracheophyta</taxon>
        <taxon>Spermatophyta</taxon>
        <taxon>Magnoliopsida</taxon>
        <taxon>eudicotyledons</taxon>
        <taxon>Gunneridae</taxon>
        <taxon>Pentapetalae</taxon>
        <taxon>asterids</taxon>
        <taxon>lamiids</taxon>
        <taxon>Lamiales</taxon>
        <taxon>Scrophulariaceae</taxon>
        <taxon>Buddlejeae</taxon>
        <taxon>Buddleja</taxon>
    </lineage>
</organism>
<accession>A0AAV6WB74</accession>
<reference evidence="4" key="1">
    <citation type="submission" date="2019-10" db="EMBL/GenBank/DDBJ databases">
        <authorList>
            <person name="Zhang R."/>
            <person name="Pan Y."/>
            <person name="Wang J."/>
            <person name="Ma R."/>
            <person name="Yu S."/>
        </authorList>
    </citation>
    <scope>NUCLEOTIDE SEQUENCE</scope>
    <source>
        <strain evidence="4">LA-IB0</strain>
        <tissue evidence="4">Leaf</tissue>
    </source>
</reference>
<evidence type="ECO:0000259" key="3">
    <source>
        <dbReference type="Pfam" id="PF01926"/>
    </source>
</evidence>
<keyword evidence="5" id="KW-1185">Reference proteome</keyword>
<evidence type="ECO:0000256" key="2">
    <source>
        <dbReference type="ARBA" id="ARBA00023134"/>
    </source>
</evidence>
<dbReference type="Proteomes" id="UP000826271">
    <property type="component" value="Unassembled WGS sequence"/>
</dbReference>
<protein>
    <recommendedName>
        <fullName evidence="3">G domain-containing protein</fullName>
    </recommendedName>
</protein>
<dbReference type="PANTHER" id="PTHR11089">
    <property type="entry name" value="GTP-BINDING PROTEIN-RELATED"/>
    <property type="match status" value="1"/>
</dbReference>
<keyword evidence="1" id="KW-0547">Nucleotide-binding</keyword>
<dbReference type="PANTHER" id="PTHR11089:SF9">
    <property type="entry name" value="NUCLEOLAR GTP-BINDING PROTEIN 2"/>
    <property type="match status" value="1"/>
</dbReference>
<sequence>MEERREGRGQLALIFGWQVLDARDPQGTRCYHLDRHLKEHCNVCVLMLLFWFSVTWDSLLSVLRQFACLKSDKQVISVGFFGYPNVKSSVINMLRTKNVCKVAPIPGETKVWRYITLTKRIFLIYCPSVVYQNSDTETDIVLKGVYCAVIDSLSPGTCYEFGGCLRAYWQSSETCEKQHLQRAYKISNWEDDNDFLLQLCKSSGKLLKHIEDVPIKTDLFREAELIGETSEKLPVTVS</sequence>
<dbReference type="SUPFAM" id="SSF52540">
    <property type="entry name" value="P-loop containing nucleoside triphosphate hydrolases"/>
    <property type="match status" value="1"/>
</dbReference>
<evidence type="ECO:0000313" key="4">
    <source>
        <dbReference type="EMBL" id="KAG8364954.1"/>
    </source>
</evidence>
<dbReference type="Pfam" id="PF01926">
    <property type="entry name" value="MMR_HSR1"/>
    <property type="match status" value="1"/>
</dbReference>
<evidence type="ECO:0000313" key="5">
    <source>
        <dbReference type="Proteomes" id="UP000826271"/>
    </source>
</evidence>
<dbReference type="InterPro" id="IPR050755">
    <property type="entry name" value="TRAFAC_YlqF/YawG_RiboMat"/>
</dbReference>